<gene>
    <name evidence="2" type="ORF">ERS075579_03932</name>
</gene>
<accession>A0A0U0ZTR5</accession>
<evidence type="ECO:0000256" key="1">
    <source>
        <dbReference type="SAM" id="Phobius"/>
    </source>
</evidence>
<protein>
    <recommendedName>
        <fullName evidence="4">Transmembrane protein</fullName>
    </recommendedName>
</protein>
<dbReference type="AlphaFoldDB" id="A0A0U0ZTR5"/>
<dbReference type="Proteomes" id="UP000045782">
    <property type="component" value="Unassembled WGS sequence"/>
</dbReference>
<evidence type="ECO:0008006" key="4">
    <source>
        <dbReference type="Google" id="ProtNLM"/>
    </source>
</evidence>
<evidence type="ECO:0000313" key="2">
    <source>
        <dbReference type="EMBL" id="CPV66065.1"/>
    </source>
</evidence>
<feature type="transmembrane region" description="Helical" evidence="1">
    <location>
        <begin position="12"/>
        <end position="32"/>
    </location>
</feature>
<dbReference type="EMBL" id="CSWP01000009">
    <property type="protein sequence ID" value="CPV66065.1"/>
    <property type="molecule type" value="Genomic_DNA"/>
</dbReference>
<keyword evidence="1" id="KW-1133">Transmembrane helix</keyword>
<keyword evidence="1" id="KW-0812">Transmembrane</keyword>
<dbReference type="RefSeq" id="WP_052618974.1">
    <property type="nucleotide sequence ID" value="NZ_CSWP01000009.1"/>
</dbReference>
<keyword evidence="1" id="KW-0472">Membrane</keyword>
<proteinExistence type="predicted"/>
<name>A0A0U0ZTR5_9MYCO</name>
<organism evidence="2 3">
    <name type="scientific">Mycobacteroides abscessus</name>
    <dbReference type="NCBI Taxonomy" id="36809"/>
    <lineage>
        <taxon>Bacteria</taxon>
        <taxon>Bacillati</taxon>
        <taxon>Actinomycetota</taxon>
        <taxon>Actinomycetes</taxon>
        <taxon>Mycobacteriales</taxon>
        <taxon>Mycobacteriaceae</taxon>
        <taxon>Mycobacteroides</taxon>
    </lineage>
</organism>
<sequence>MSNTAELIQTAAPYAAGAVVAAAVVMLIVAAIRRVLSLARVIKGAMATVAIAGSVWGWPHTQPTPTGPIPIPTTRHDYFSR</sequence>
<evidence type="ECO:0000313" key="3">
    <source>
        <dbReference type="Proteomes" id="UP000045782"/>
    </source>
</evidence>
<reference evidence="2 3" key="1">
    <citation type="submission" date="2015-03" db="EMBL/GenBank/DDBJ databases">
        <authorList>
            <person name="Murphy D."/>
        </authorList>
    </citation>
    <scope>NUCLEOTIDE SEQUENCE [LARGE SCALE GENOMIC DNA]</scope>
    <source>
        <strain evidence="2 3">PAP088</strain>
    </source>
</reference>